<name>A0A544VWR1_9MYCO</name>
<keyword evidence="4" id="KW-1185">Reference proteome</keyword>
<protein>
    <submittedName>
        <fullName evidence="3">CYTH and CHAD domain-containing protein</fullName>
    </submittedName>
</protein>
<dbReference type="SUPFAM" id="SSF55154">
    <property type="entry name" value="CYTH-like phosphatases"/>
    <property type="match status" value="1"/>
</dbReference>
<dbReference type="Gene3D" id="2.40.320.10">
    <property type="entry name" value="Hypothetical Protein Pfu-838710-001"/>
    <property type="match status" value="1"/>
</dbReference>
<dbReference type="InterPro" id="IPR007899">
    <property type="entry name" value="CHAD_dom"/>
</dbReference>
<evidence type="ECO:0000313" key="3">
    <source>
        <dbReference type="EMBL" id="TQR84426.1"/>
    </source>
</evidence>
<dbReference type="RefSeq" id="WP_142554174.1">
    <property type="nucleotide sequence ID" value="NZ_VIFX01000031.1"/>
</dbReference>
<gene>
    <name evidence="3" type="ORF">D8S82_22230</name>
</gene>
<dbReference type="AlphaFoldDB" id="A0A544VWR1"/>
<dbReference type="PANTHER" id="PTHR39339">
    <property type="entry name" value="SLR1444 PROTEIN"/>
    <property type="match status" value="1"/>
</dbReference>
<dbReference type="InterPro" id="IPR033469">
    <property type="entry name" value="CYTH-like_dom_sf"/>
</dbReference>
<sequence length="473" mass="53152">MREVLEREDKWDVDDRFEVPDLASCFGAARVDEDTVDLVSEYYDTRDRDLQAHRVLVRRRSGEDDTGWQVKLPAVDGRTELQWPLTDKPPKSLLDLLVGLSLGKPFDQLATVHTVRSRYRFRVDGSDEVYAELADDRVRAWAGDRLLAWREIEVELGPAARSMPKAVVKRLRAAGARPSRHPSKLAHVLPMPPRAEPESDAARALDEYLDAQVEAIVAGDIGLRRGQGPIHDTRVAMRRLRSTLRVFSRVLDESAVGSLEDELKWFAALLGEVRDCQVQRQRFTEAIDELPVELVLGPVRSRVHHDLQAVELPARAAVREAMDSPRYLAILAVLRRWRDEPPVRPGLTTAQIRKAAEKAQRKADRRLAAAMADDSPAAWHRARKACKRARYAAELCTGLPGGKTAKRTVKHYKQFQSVLGDHQDTVVAEEVLRRMGVAAGTTVGENGFTFGLLFAREQRIAQECRARARELAG</sequence>
<dbReference type="Proteomes" id="UP000315759">
    <property type="component" value="Unassembled WGS sequence"/>
</dbReference>
<dbReference type="InterPro" id="IPR038186">
    <property type="entry name" value="CHAD_dom_sf"/>
</dbReference>
<reference evidence="3 4" key="1">
    <citation type="submission" date="2018-10" db="EMBL/GenBank/DDBJ databases">
        <title>Draft genome of Mycobacterium hodleri strain B.</title>
        <authorList>
            <person name="Amande T.J."/>
            <person name="Mcgenity T.J."/>
        </authorList>
    </citation>
    <scope>NUCLEOTIDE SEQUENCE [LARGE SCALE GENOMIC DNA]</scope>
    <source>
        <strain evidence="3 4">B</strain>
    </source>
</reference>
<organism evidence="3 4">
    <name type="scientific">Mycolicibacterium hodleri</name>
    <dbReference type="NCBI Taxonomy" id="49897"/>
    <lineage>
        <taxon>Bacteria</taxon>
        <taxon>Bacillati</taxon>
        <taxon>Actinomycetota</taxon>
        <taxon>Actinomycetes</taxon>
        <taxon>Mycobacteriales</taxon>
        <taxon>Mycobacteriaceae</taxon>
        <taxon>Mycolicibacterium</taxon>
    </lineage>
</organism>
<accession>A0A544VWR1</accession>
<evidence type="ECO:0000259" key="2">
    <source>
        <dbReference type="PROSITE" id="PS51708"/>
    </source>
</evidence>
<evidence type="ECO:0000313" key="4">
    <source>
        <dbReference type="Proteomes" id="UP000315759"/>
    </source>
</evidence>
<dbReference type="CDD" id="cd07374">
    <property type="entry name" value="CYTH-like_Pase"/>
    <property type="match status" value="1"/>
</dbReference>
<proteinExistence type="predicted"/>
<dbReference type="Pfam" id="PF01928">
    <property type="entry name" value="CYTH"/>
    <property type="match status" value="1"/>
</dbReference>
<evidence type="ECO:0000259" key="1">
    <source>
        <dbReference type="PROSITE" id="PS51707"/>
    </source>
</evidence>
<comment type="caution">
    <text evidence="3">The sequence shown here is derived from an EMBL/GenBank/DDBJ whole genome shotgun (WGS) entry which is preliminary data.</text>
</comment>
<dbReference type="PROSITE" id="PS51708">
    <property type="entry name" value="CHAD"/>
    <property type="match status" value="1"/>
</dbReference>
<dbReference type="Gene3D" id="1.40.20.10">
    <property type="entry name" value="CHAD domain"/>
    <property type="match status" value="1"/>
</dbReference>
<dbReference type="PROSITE" id="PS51707">
    <property type="entry name" value="CYTH"/>
    <property type="match status" value="1"/>
</dbReference>
<dbReference type="Pfam" id="PF05235">
    <property type="entry name" value="CHAD"/>
    <property type="match status" value="1"/>
</dbReference>
<dbReference type="SMART" id="SM00880">
    <property type="entry name" value="CHAD"/>
    <property type="match status" value="1"/>
</dbReference>
<dbReference type="InterPro" id="IPR023577">
    <property type="entry name" value="CYTH_domain"/>
</dbReference>
<dbReference type="PANTHER" id="PTHR39339:SF1">
    <property type="entry name" value="CHAD DOMAIN-CONTAINING PROTEIN"/>
    <property type="match status" value="1"/>
</dbReference>
<feature type="domain" description="CHAD" evidence="2">
    <location>
        <begin position="198"/>
        <end position="473"/>
    </location>
</feature>
<dbReference type="EMBL" id="VIFX01000031">
    <property type="protein sequence ID" value="TQR84426.1"/>
    <property type="molecule type" value="Genomic_DNA"/>
</dbReference>
<feature type="domain" description="CYTH" evidence="1">
    <location>
        <begin position="4"/>
        <end position="192"/>
    </location>
</feature>